<keyword evidence="1" id="KW-1133">Transmembrane helix</keyword>
<dbReference type="PANTHER" id="PTHR37814:SF1">
    <property type="entry name" value="MEMBRANE PROTEIN"/>
    <property type="match status" value="1"/>
</dbReference>
<comment type="caution">
    <text evidence="2">The sequence shown here is derived from an EMBL/GenBank/DDBJ whole genome shotgun (WGS) entry which is preliminary data.</text>
</comment>
<name>A0A511ZKH4_9BACI</name>
<evidence type="ECO:0000256" key="1">
    <source>
        <dbReference type="SAM" id="Phobius"/>
    </source>
</evidence>
<keyword evidence="1" id="KW-0812">Transmembrane</keyword>
<dbReference type="Proteomes" id="UP000321558">
    <property type="component" value="Unassembled WGS sequence"/>
</dbReference>
<evidence type="ECO:0000313" key="2">
    <source>
        <dbReference type="EMBL" id="GEN87951.1"/>
    </source>
</evidence>
<dbReference type="EMBL" id="BJYM01000010">
    <property type="protein sequence ID" value="GEN87951.1"/>
    <property type="molecule type" value="Genomic_DNA"/>
</dbReference>
<dbReference type="PANTHER" id="PTHR37814">
    <property type="entry name" value="CONSERVED MEMBRANE PROTEIN"/>
    <property type="match status" value="1"/>
</dbReference>
<feature type="transmembrane region" description="Helical" evidence="1">
    <location>
        <begin position="91"/>
        <end position="117"/>
    </location>
</feature>
<keyword evidence="3" id="KW-1185">Reference proteome</keyword>
<feature type="transmembrane region" description="Helical" evidence="1">
    <location>
        <begin position="36"/>
        <end position="61"/>
    </location>
</feature>
<accession>A0A511ZKH4</accession>
<feature type="transmembrane region" description="Helical" evidence="1">
    <location>
        <begin position="149"/>
        <end position="173"/>
    </location>
</feature>
<feature type="transmembrane region" description="Helical" evidence="1">
    <location>
        <begin position="229"/>
        <end position="254"/>
    </location>
</feature>
<feature type="transmembrane region" description="Helical" evidence="1">
    <location>
        <begin position="123"/>
        <end position="142"/>
    </location>
</feature>
<protein>
    <submittedName>
        <fullName evidence="2">Membrane protein</fullName>
    </submittedName>
</protein>
<dbReference type="AlphaFoldDB" id="A0A511ZKH4"/>
<feature type="transmembrane region" description="Helical" evidence="1">
    <location>
        <begin position="310"/>
        <end position="330"/>
    </location>
</feature>
<sequence length="367" mass="39697">MKRIMKIFVIASAFIGVIVGAGFASGQEVLQYFTSFGTLGILAAFVSTVLFAYVGMMLVWLGSRSQTSSYNEVIYKISHFKFIEKLTRFNLIGVIVDAVLVFTLFGVGVVMIAGAGANLNQQFGLPHVVGAVLMAVLVLLTGMLKVDKVVAVISSITPFLILFVIFISIYSFFTMDGSLAELNSTAKSHGPNFPNWFVAGLNYATFNTSVGAAMSIVMGSAEKDRKTAAIGGLVGGLGLGVLILLSYFAIFAKIEEVGNFEMPMLGIVNNVSPFLGIIMAIVLFGMIFNTAISMFFAFVARFAEVETKKFNIILVITLVAGFILSFVGFTDLVSKFYSLIGYMGLALIVVLIITPFRMKNIDFDNKK</sequence>
<feature type="transmembrane region" description="Helical" evidence="1">
    <location>
        <begin position="336"/>
        <end position="356"/>
    </location>
</feature>
<feature type="transmembrane region" description="Helical" evidence="1">
    <location>
        <begin position="274"/>
        <end position="298"/>
    </location>
</feature>
<proteinExistence type="predicted"/>
<dbReference type="STRING" id="582851.GCA_900162665_03908"/>
<feature type="transmembrane region" description="Helical" evidence="1">
    <location>
        <begin position="193"/>
        <end position="217"/>
    </location>
</feature>
<dbReference type="OrthoDB" id="4424890at2"/>
<evidence type="ECO:0000313" key="3">
    <source>
        <dbReference type="Proteomes" id="UP000321558"/>
    </source>
</evidence>
<organism evidence="2 3">
    <name type="scientific">Oceanobacillus sojae</name>
    <dbReference type="NCBI Taxonomy" id="582851"/>
    <lineage>
        <taxon>Bacteria</taxon>
        <taxon>Bacillati</taxon>
        <taxon>Bacillota</taxon>
        <taxon>Bacilli</taxon>
        <taxon>Bacillales</taxon>
        <taxon>Bacillaceae</taxon>
        <taxon>Oceanobacillus</taxon>
    </lineage>
</organism>
<keyword evidence="1" id="KW-0472">Membrane</keyword>
<dbReference type="InterPro" id="IPR038728">
    <property type="entry name" value="YkvI-like"/>
</dbReference>
<reference evidence="2 3" key="1">
    <citation type="submission" date="2019-07" db="EMBL/GenBank/DDBJ databases">
        <title>Whole genome shotgun sequence of Oceanobacillus sojae NBRC 105379.</title>
        <authorList>
            <person name="Hosoyama A."/>
            <person name="Uohara A."/>
            <person name="Ohji S."/>
            <person name="Ichikawa N."/>
        </authorList>
    </citation>
    <scope>NUCLEOTIDE SEQUENCE [LARGE SCALE GENOMIC DNA]</scope>
    <source>
        <strain evidence="2 3">NBRC 105379</strain>
    </source>
</reference>
<gene>
    <name evidence="2" type="ORF">OSO01_26900</name>
</gene>